<evidence type="ECO:0000313" key="1">
    <source>
        <dbReference type="EMBL" id="MDK4326808.1"/>
    </source>
</evidence>
<protein>
    <submittedName>
        <fullName evidence="1">Uncharacterized protein</fullName>
    </submittedName>
</protein>
<accession>A0AAP4BVW0</accession>
<sequence length="75" mass="8313">MAPRAVTKAVKEFQHAAKFDSGLERAFRMVVAAYPRQEHRIGSGTTAVTLYKLGLIDATKALTDLGWQVDRHLNS</sequence>
<dbReference type="RefSeq" id="WP_284589983.1">
    <property type="nucleotide sequence ID" value="NZ_JASNVP010000009.1"/>
</dbReference>
<name>A0AAP4BVW0_9CORY</name>
<dbReference type="Proteomes" id="UP001226160">
    <property type="component" value="Unassembled WGS sequence"/>
</dbReference>
<dbReference type="EMBL" id="JASNVP010000009">
    <property type="protein sequence ID" value="MDK4326808.1"/>
    <property type="molecule type" value="Genomic_DNA"/>
</dbReference>
<organism evidence="1 2">
    <name type="scientific">Corynebacterium propinquum</name>
    <dbReference type="NCBI Taxonomy" id="43769"/>
    <lineage>
        <taxon>Bacteria</taxon>
        <taxon>Bacillati</taxon>
        <taxon>Actinomycetota</taxon>
        <taxon>Actinomycetes</taxon>
        <taxon>Mycobacteriales</taxon>
        <taxon>Corynebacteriaceae</taxon>
        <taxon>Corynebacterium</taxon>
    </lineage>
</organism>
<evidence type="ECO:0000313" key="2">
    <source>
        <dbReference type="Proteomes" id="UP001226160"/>
    </source>
</evidence>
<dbReference type="AlphaFoldDB" id="A0AAP4BVW0"/>
<gene>
    <name evidence="1" type="ORF">QPX54_09875</name>
</gene>
<proteinExistence type="predicted"/>
<comment type="caution">
    <text evidence="1">The sequence shown here is derived from an EMBL/GenBank/DDBJ whole genome shotgun (WGS) entry which is preliminary data.</text>
</comment>
<reference evidence="1" key="1">
    <citation type="submission" date="2023-05" db="EMBL/GenBank/DDBJ databases">
        <title>Metabolic capabilities are highly conserved among human nasal-associated Corynebacterium species in pangenomic analyses.</title>
        <authorList>
            <person name="Tran T.H."/>
            <person name="Roberts A.Q."/>
            <person name="Escapa I.F."/>
            <person name="Gao W."/>
            <person name="Conlan S."/>
            <person name="Kong H."/>
            <person name="Segre J.A."/>
            <person name="Kelly M.S."/>
            <person name="Lemon K.P."/>
        </authorList>
    </citation>
    <scope>NUCLEOTIDE SEQUENCE</scope>
    <source>
        <strain evidence="1">KPL2654</strain>
    </source>
</reference>